<keyword evidence="2" id="KW-1185">Reference proteome</keyword>
<evidence type="ECO:0000313" key="2">
    <source>
        <dbReference type="Proteomes" id="UP000789525"/>
    </source>
</evidence>
<dbReference type="Proteomes" id="UP000789525">
    <property type="component" value="Unassembled WGS sequence"/>
</dbReference>
<evidence type="ECO:0000313" key="1">
    <source>
        <dbReference type="EMBL" id="CAG8767423.1"/>
    </source>
</evidence>
<name>A0ACA9QWR0_9GLOM</name>
<protein>
    <submittedName>
        <fullName evidence="1">2944_t:CDS:1</fullName>
    </submittedName>
</protein>
<feature type="non-terminal residue" evidence="1">
    <location>
        <position position="1"/>
    </location>
</feature>
<dbReference type="EMBL" id="CAJVPT010062724">
    <property type="protein sequence ID" value="CAG8767423.1"/>
    <property type="molecule type" value="Genomic_DNA"/>
</dbReference>
<accession>A0ACA9QWR0</accession>
<feature type="non-terminal residue" evidence="1">
    <location>
        <position position="155"/>
    </location>
</feature>
<gene>
    <name evidence="1" type="ORF">ACOLOM_LOCUS13535</name>
</gene>
<reference evidence="1" key="1">
    <citation type="submission" date="2021-06" db="EMBL/GenBank/DDBJ databases">
        <authorList>
            <person name="Kallberg Y."/>
            <person name="Tangrot J."/>
            <person name="Rosling A."/>
        </authorList>
    </citation>
    <scope>NUCLEOTIDE SEQUENCE</scope>
    <source>
        <strain evidence="1">CL356</strain>
    </source>
</reference>
<sequence>RSMLSNMTKSNSATTCLLVRMYSTQPQSSKTENTNVGHARFLAEAEKDDLWKKGVGNAQKGGIEGTGDELDGISPGKGGRFRILFLNDYAKRARPCSGLLGGFSMGNRRQQGYITLVKSPTSVLSAHWTSFPLFVCDCSMVLLAGGESGWLAGLT</sequence>
<proteinExistence type="predicted"/>
<organism evidence="1 2">
    <name type="scientific">Acaulospora colombiana</name>
    <dbReference type="NCBI Taxonomy" id="27376"/>
    <lineage>
        <taxon>Eukaryota</taxon>
        <taxon>Fungi</taxon>
        <taxon>Fungi incertae sedis</taxon>
        <taxon>Mucoromycota</taxon>
        <taxon>Glomeromycotina</taxon>
        <taxon>Glomeromycetes</taxon>
        <taxon>Diversisporales</taxon>
        <taxon>Acaulosporaceae</taxon>
        <taxon>Acaulospora</taxon>
    </lineage>
</organism>
<comment type="caution">
    <text evidence="1">The sequence shown here is derived from an EMBL/GenBank/DDBJ whole genome shotgun (WGS) entry which is preliminary data.</text>
</comment>